<dbReference type="RefSeq" id="WP_256616847.1">
    <property type="nucleotide sequence ID" value="NZ_JANIBK010000161.1"/>
</dbReference>
<evidence type="ECO:0000313" key="2">
    <source>
        <dbReference type="Proteomes" id="UP001524586"/>
    </source>
</evidence>
<dbReference type="Proteomes" id="UP001524586">
    <property type="component" value="Unassembled WGS sequence"/>
</dbReference>
<organism evidence="1 2">
    <name type="scientific">Methylomonas rivi</name>
    <dbReference type="NCBI Taxonomy" id="2952226"/>
    <lineage>
        <taxon>Bacteria</taxon>
        <taxon>Pseudomonadati</taxon>
        <taxon>Pseudomonadota</taxon>
        <taxon>Gammaproteobacteria</taxon>
        <taxon>Methylococcales</taxon>
        <taxon>Methylococcaceae</taxon>
        <taxon>Methylomonas</taxon>
    </lineage>
</organism>
<evidence type="ECO:0000313" key="1">
    <source>
        <dbReference type="EMBL" id="MCQ8130424.1"/>
    </source>
</evidence>
<name>A0ABT1U984_9GAMM</name>
<proteinExistence type="predicted"/>
<sequence>MNTKEFEVIVIARKGIDLVNLARHDGPLAIPCGTVGPSVAKAVLEGKGKAKVSMLNLKIAIDTQYGVESILDNFELYDSTTRKPLLWSLVAARLNCKQ</sequence>
<gene>
    <name evidence="1" type="ORF">NP596_18340</name>
</gene>
<accession>A0ABT1U984</accession>
<dbReference type="EMBL" id="JANIBK010000161">
    <property type="protein sequence ID" value="MCQ8130424.1"/>
    <property type="molecule type" value="Genomic_DNA"/>
</dbReference>
<comment type="caution">
    <text evidence="1">The sequence shown here is derived from an EMBL/GenBank/DDBJ whole genome shotgun (WGS) entry which is preliminary data.</text>
</comment>
<keyword evidence="2" id="KW-1185">Reference proteome</keyword>
<protein>
    <submittedName>
        <fullName evidence="1">Uncharacterized protein</fullName>
    </submittedName>
</protein>
<reference evidence="1 2" key="1">
    <citation type="submission" date="2022-07" db="EMBL/GenBank/DDBJ databases">
        <title>Methylomonas rivi sp. nov., Methylomonas rosea sp. nov., Methylomonas aureus sp. nov. and Methylomonas subterranea sp. nov., four novel methanotrophs isolated from a freshwater creek and the deep terrestrial subsurface.</title>
        <authorList>
            <person name="Abin C."/>
            <person name="Sankaranarayanan K."/>
            <person name="Garner C."/>
            <person name="Sindelar R."/>
            <person name="Kotary K."/>
            <person name="Garner R."/>
            <person name="Barclay S."/>
            <person name="Lawson P."/>
            <person name="Krumholz L."/>
        </authorList>
    </citation>
    <scope>NUCLEOTIDE SEQUENCE [LARGE SCALE GENOMIC DNA]</scope>
    <source>
        <strain evidence="1 2">WSC-6</strain>
    </source>
</reference>